<evidence type="ECO:0000313" key="3">
    <source>
        <dbReference type="Proteomes" id="UP001152622"/>
    </source>
</evidence>
<organism evidence="2 3">
    <name type="scientific">Synaphobranchus kaupii</name>
    <name type="common">Kaup's arrowtooth eel</name>
    <dbReference type="NCBI Taxonomy" id="118154"/>
    <lineage>
        <taxon>Eukaryota</taxon>
        <taxon>Metazoa</taxon>
        <taxon>Chordata</taxon>
        <taxon>Craniata</taxon>
        <taxon>Vertebrata</taxon>
        <taxon>Euteleostomi</taxon>
        <taxon>Actinopterygii</taxon>
        <taxon>Neopterygii</taxon>
        <taxon>Teleostei</taxon>
        <taxon>Anguilliformes</taxon>
        <taxon>Synaphobranchidae</taxon>
        <taxon>Synaphobranchus</taxon>
    </lineage>
</organism>
<dbReference type="AlphaFoldDB" id="A0A9Q1F701"/>
<accession>A0A9Q1F701</accession>
<dbReference type="InterPro" id="IPR038915">
    <property type="entry name" value="PRR29-like"/>
</dbReference>
<evidence type="ECO:0000256" key="1">
    <source>
        <dbReference type="SAM" id="Coils"/>
    </source>
</evidence>
<gene>
    <name evidence="2" type="ORF">SKAU_G00238000</name>
</gene>
<dbReference type="PANTHER" id="PTHR28604">
    <property type="match status" value="1"/>
</dbReference>
<reference evidence="2" key="1">
    <citation type="journal article" date="2023" name="Science">
        <title>Genome structures resolve the early diversification of teleost fishes.</title>
        <authorList>
            <person name="Parey E."/>
            <person name="Louis A."/>
            <person name="Montfort J."/>
            <person name="Bouchez O."/>
            <person name="Roques C."/>
            <person name="Iampietro C."/>
            <person name="Lluch J."/>
            <person name="Castinel A."/>
            <person name="Donnadieu C."/>
            <person name="Desvignes T."/>
            <person name="Floi Bucao C."/>
            <person name="Jouanno E."/>
            <person name="Wen M."/>
            <person name="Mejri S."/>
            <person name="Dirks R."/>
            <person name="Jansen H."/>
            <person name="Henkel C."/>
            <person name="Chen W.J."/>
            <person name="Zahm M."/>
            <person name="Cabau C."/>
            <person name="Klopp C."/>
            <person name="Thompson A.W."/>
            <person name="Robinson-Rechavi M."/>
            <person name="Braasch I."/>
            <person name="Lecointre G."/>
            <person name="Bobe J."/>
            <person name="Postlethwait J.H."/>
            <person name="Berthelot C."/>
            <person name="Roest Crollius H."/>
            <person name="Guiguen Y."/>
        </authorList>
    </citation>
    <scope>NUCLEOTIDE SEQUENCE</scope>
    <source>
        <strain evidence="2">WJC10195</strain>
    </source>
</reference>
<keyword evidence="1" id="KW-0175">Coiled coil</keyword>
<proteinExistence type="predicted"/>
<keyword evidence="3" id="KW-1185">Reference proteome</keyword>
<evidence type="ECO:0000313" key="2">
    <source>
        <dbReference type="EMBL" id="KAJ8352324.1"/>
    </source>
</evidence>
<dbReference type="PANTHER" id="PTHR28604:SF2">
    <property type="entry name" value="RIKEN CDNA 2610028H24 GENE"/>
    <property type="match status" value="1"/>
</dbReference>
<name>A0A9Q1F701_SYNKA</name>
<dbReference type="Proteomes" id="UP001152622">
    <property type="component" value="Chromosome 8"/>
</dbReference>
<dbReference type="OrthoDB" id="8962708at2759"/>
<feature type="coiled-coil region" evidence="1">
    <location>
        <begin position="11"/>
        <end position="61"/>
    </location>
</feature>
<comment type="caution">
    <text evidence="2">The sequence shown here is derived from an EMBL/GenBank/DDBJ whole genome shotgun (WGS) entry which is preliminary data.</text>
</comment>
<sequence length="124" mass="13809">MADSVLDQMTRLKLRLLEKRLENEREDLDERAGTALSTRSVDGLEDALHSALRRKRDLLQKLKGASVTLTPLSILLLLIAREVTWEHPSICNQPSPEEVLSITTTTMALLCHSSLPSAIKRGLP</sequence>
<protein>
    <submittedName>
        <fullName evidence="2">Uncharacterized protein</fullName>
    </submittedName>
</protein>
<dbReference type="EMBL" id="JAINUF010000008">
    <property type="protein sequence ID" value="KAJ8352324.1"/>
    <property type="molecule type" value="Genomic_DNA"/>
</dbReference>